<protein>
    <submittedName>
        <fullName evidence="2">Molybdopterin binding motif, CinA N-terminal domain</fullName>
    </submittedName>
</protein>
<dbReference type="PANTHER" id="PTHR13939:SF0">
    <property type="entry name" value="NMN AMIDOHYDROLASE-LIKE PROTEIN YFAY"/>
    <property type="match status" value="1"/>
</dbReference>
<dbReference type="Proteomes" id="UP000264006">
    <property type="component" value="Chromosome"/>
</dbReference>
<dbReference type="PANTHER" id="PTHR13939">
    <property type="entry name" value="NICOTINAMIDE-NUCLEOTIDE AMIDOHYDROLASE PNCC"/>
    <property type="match status" value="1"/>
</dbReference>
<organism evidence="2 3">
    <name type="scientific">Euzebya pacifica</name>
    <dbReference type="NCBI Taxonomy" id="1608957"/>
    <lineage>
        <taxon>Bacteria</taxon>
        <taxon>Bacillati</taxon>
        <taxon>Actinomycetota</taxon>
        <taxon>Nitriliruptoria</taxon>
        <taxon>Euzebyales</taxon>
    </lineage>
</organism>
<dbReference type="Pfam" id="PF00994">
    <property type="entry name" value="MoCF_biosynth"/>
    <property type="match status" value="1"/>
</dbReference>
<dbReference type="EMBL" id="CP031165">
    <property type="protein sequence ID" value="AXV05958.1"/>
    <property type="molecule type" value="Genomic_DNA"/>
</dbReference>
<dbReference type="InterPro" id="IPR036425">
    <property type="entry name" value="MoaB/Mog-like_dom_sf"/>
</dbReference>
<gene>
    <name evidence="2" type="ORF">DVS28_a1258</name>
</gene>
<evidence type="ECO:0000313" key="3">
    <source>
        <dbReference type="Proteomes" id="UP000264006"/>
    </source>
</evidence>
<sequence>MSDLRASIVVIGDEILGGFVHDTNSHWLAGQLQTHGIPLDRVQTVPDTMAAIDEGLRMELGRSRPRLIMTSGGIGSTPDDLTMEAVAATLGRGLVVNEDIDHRITLALEWTAGTGATVTADHERAMRRMARVPEGTYLLQGARGVAPGVALDVDGGLADGGVTIVILPGIPGELKRIYSDGIVPELLAGVGTPQHVVEMTHGYPESSLNPVFDRLVAEFPDVHLGSYPGKQCTIRLKGERGKVEAAGAVVRAYLDELDDDPGANELKTAWAARWTD</sequence>
<dbReference type="Gene3D" id="3.40.980.10">
    <property type="entry name" value="MoaB/Mog-like domain"/>
    <property type="match status" value="1"/>
</dbReference>
<proteinExistence type="predicted"/>
<dbReference type="RefSeq" id="WP_114590681.1">
    <property type="nucleotide sequence ID" value="NZ_CP031165.1"/>
</dbReference>
<dbReference type="OrthoDB" id="1253990at2"/>
<evidence type="ECO:0000259" key="1">
    <source>
        <dbReference type="SMART" id="SM00852"/>
    </source>
</evidence>
<dbReference type="InterPro" id="IPR001453">
    <property type="entry name" value="MoaB/Mog_dom"/>
</dbReference>
<dbReference type="AlphaFoldDB" id="A0A346XUR1"/>
<name>A0A346XUR1_9ACTN</name>
<dbReference type="KEGG" id="euz:DVS28_a1258"/>
<evidence type="ECO:0000313" key="2">
    <source>
        <dbReference type="EMBL" id="AXV05958.1"/>
    </source>
</evidence>
<dbReference type="InterPro" id="IPR050101">
    <property type="entry name" value="CinA"/>
</dbReference>
<dbReference type="SUPFAM" id="SSF53218">
    <property type="entry name" value="Molybdenum cofactor biosynthesis proteins"/>
    <property type="match status" value="1"/>
</dbReference>
<accession>A0A346XUR1</accession>
<dbReference type="SMART" id="SM00852">
    <property type="entry name" value="MoCF_biosynth"/>
    <property type="match status" value="1"/>
</dbReference>
<keyword evidence="3" id="KW-1185">Reference proteome</keyword>
<reference evidence="2 3" key="1">
    <citation type="submission" date="2018-09" db="EMBL/GenBank/DDBJ databases">
        <title>Complete genome sequence of Euzebya sp. DY32-46 isolated from seawater of Pacific Ocean.</title>
        <authorList>
            <person name="Xu L."/>
            <person name="Wu Y.-H."/>
            <person name="Xu X.-W."/>
        </authorList>
    </citation>
    <scope>NUCLEOTIDE SEQUENCE [LARGE SCALE GENOMIC DNA]</scope>
    <source>
        <strain evidence="2 3">DY32-46</strain>
    </source>
</reference>
<feature type="domain" description="MoaB/Mog" evidence="1">
    <location>
        <begin position="7"/>
        <end position="189"/>
    </location>
</feature>
<dbReference type="CDD" id="cd00885">
    <property type="entry name" value="cinA"/>
    <property type="match status" value="1"/>
</dbReference>